<dbReference type="InterPro" id="IPR005119">
    <property type="entry name" value="LysR_subst-bd"/>
</dbReference>
<protein>
    <submittedName>
        <fullName evidence="6">Transcriptional regulator GcvA</fullName>
    </submittedName>
</protein>
<dbReference type="InterPro" id="IPR058163">
    <property type="entry name" value="LysR-type_TF_proteobact-type"/>
</dbReference>
<evidence type="ECO:0000256" key="1">
    <source>
        <dbReference type="ARBA" id="ARBA00009437"/>
    </source>
</evidence>
<dbReference type="Proteomes" id="UP001239909">
    <property type="component" value="Unassembled WGS sequence"/>
</dbReference>
<name>A0ABQ6LJS3_9RHOB</name>
<reference evidence="6 7" key="1">
    <citation type="submission" date="2023-04" db="EMBL/GenBank/DDBJ databases">
        <title>Marinoamorphus aggregata gen. nov., sp. Nov., isolate from tissue of brittle star Ophioplocus japonicus.</title>
        <authorList>
            <person name="Kawano K."/>
            <person name="Sawayama S."/>
            <person name="Nakagawa S."/>
        </authorList>
    </citation>
    <scope>NUCLEOTIDE SEQUENCE [LARGE SCALE GENOMIC DNA]</scope>
    <source>
        <strain evidence="6 7">NKW23</strain>
    </source>
</reference>
<keyword evidence="2" id="KW-0805">Transcription regulation</keyword>
<dbReference type="InterPro" id="IPR036390">
    <property type="entry name" value="WH_DNA-bd_sf"/>
</dbReference>
<dbReference type="CDD" id="cd08432">
    <property type="entry name" value="PBP2_GcdR_TrpI_HvrB_AmpR_like"/>
    <property type="match status" value="1"/>
</dbReference>
<keyword evidence="4" id="KW-0804">Transcription</keyword>
<comment type="similarity">
    <text evidence="1">Belongs to the LysR transcriptional regulatory family.</text>
</comment>
<dbReference type="InterPro" id="IPR000847">
    <property type="entry name" value="LysR_HTH_N"/>
</dbReference>
<organism evidence="6 7">
    <name type="scientific">Paralimibaculum aggregatum</name>
    <dbReference type="NCBI Taxonomy" id="3036245"/>
    <lineage>
        <taxon>Bacteria</taxon>
        <taxon>Pseudomonadati</taxon>
        <taxon>Pseudomonadota</taxon>
        <taxon>Alphaproteobacteria</taxon>
        <taxon>Rhodobacterales</taxon>
        <taxon>Paracoccaceae</taxon>
        <taxon>Paralimibaculum</taxon>
    </lineage>
</organism>
<dbReference type="Gene3D" id="3.40.190.10">
    <property type="entry name" value="Periplasmic binding protein-like II"/>
    <property type="match status" value="2"/>
</dbReference>
<dbReference type="Pfam" id="PF03466">
    <property type="entry name" value="LysR_substrate"/>
    <property type="match status" value="1"/>
</dbReference>
<dbReference type="SUPFAM" id="SSF53850">
    <property type="entry name" value="Periplasmic binding protein-like II"/>
    <property type="match status" value="1"/>
</dbReference>
<evidence type="ECO:0000313" key="7">
    <source>
        <dbReference type="Proteomes" id="UP001239909"/>
    </source>
</evidence>
<evidence type="ECO:0000259" key="5">
    <source>
        <dbReference type="PROSITE" id="PS50931"/>
    </source>
</evidence>
<dbReference type="EMBL" id="BSYI01000001">
    <property type="protein sequence ID" value="GMG81023.1"/>
    <property type="molecule type" value="Genomic_DNA"/>
</dbReference>
<keyword evidence="7" id="KW-1185">Reference proteome</keyword>
<dbReference type="PANTHER" id="PTHR30537:SF74">
    <property type="entry name" value="HTH-TYPE TRANSCRIPTIONAL REGULATOR TRPI"/>
    <property type="match status" value="1"/>
</dbReference>
<proteinExistence type="inferred from homology"/>
<evidence type="ECO:0000256" key="3">
    <source>
        <dbReference type="ARBA" id="ARBA00023125"/>
    </source>
</evidence>
<evidence type="ECO:0000256" key="4">
    <source>
        <dbReference type="ARBA" id="ARBA00023163"/>
    </source>
</evidence>
<dbReference type="PROSITE" id="PS50931">
    <property type="entry name" value="HTH_LYSR"/>
    <property type="match status" value="1"/>
</dbReference>
<dbReference type="PANTHER" id="PTHR30537">
    <property type="entry name" value="HTH-TYPE TRANSCRIPTIONAL REGULATOR"/>
    <property type="match status" value="1"/>
</dbReference>
<evidence type="ECO:0000256" key="2">
    <source>
        <dbReference type="ARBA" id="ARBA00023015"/>
    </source>
</evidence>
<sequence length="287" mass="30502">MADAAAELGVTESAVSHQIRQLEERLHTALFDRSSGRLVLTETGRRYLARIEPALREIEAATAEVLPARGRTGVRLTLPTSFAATWLIPRLGAFEAANPGIDVQLVLTARLVDLVRDQVDLAIRHGRGSWPGVEAAHLFEDLATPVTAPGLLPAAEGPLSALPGGVRYLVNRLTPGEWEEWARARGLAPPPAETMLPLDAIEQVLQLAEAGHGIGLGRSPYIEPRLERGTLIAPFGGADPTGTGYFLCRAAGVSPSAAARRLARWLEAEAAEFGSAQARAAWKGAGL</sequence>
<accession>A0ABQ6LJS3</accession>
<comment type="caution">
    <text evidence="6">The sequence shown here is derived from an EMBL/GenBank/DDBJ whole genome shotgun (WGS) entry which is preliminary data.</text>
</comment>
<evidence type="ECO:0000313" key="6">
    <source>
        <dbReference type="EMBL" id="GMG81023.1"/>
    </source>
</evidence>
<dbReference type="PRINTS" id="PR00039">
    <property type="entry name" value="HTHLYSR"/>
</dbReference>
<dbReference type="Pfam" id="PF00126">
    <property type="entry name" value="HTH_1"/>
    <property type="match status" value="1"/>
</dbReference>
<gene>
    <name evidence="6" type="ORF">LNKW23_02350</name>
</gene>
<feature type="domain" description="HTH lysR-type" evidence="5">
    <location>
        <begin position="1"/>
        <end position="41"/>
    </location>
</feature>
<dbReference type="Gene3D" id="1.10.10.10">
    <property type="entry name" value="Winged helix-like DNA-binding domain superfamily/Winged helix DNA-binding domain"/>
    <property type="match status" value="1"/>
</dbReference>
<dbReference type="SUPFAM" id="SSF46785">
    <property type="entry name" value="Winged helix' DNA-binding domain"/>
    <property type="match status" value="1"/>
</dbReference>
<keyword evidence="3" id="KW-0238">DNA-binding</keyword>
<dbReference type="InterPro" id="IPR036388">
    <property type="entry name" value="WH-like_DNA-bd_sf"/>
</dbReference>